<dbReference type="EMBL" id="JAQOMS010000002">
    <property type="protein sequence ID" value="MDC2889817.1"/>
    <property type="molecule type" value="Genomic_DNA"/>
</dbReference>
<reference evidence="1 2" key="1">
    <citation type="submission" date="2023-01" db="EMBL/GenBank/DDBJ databases">
        <title>Psychrosphaera sp. nov., isolated from marine algae.</title>
        <authorList>
            <person name="Bayburt H."/>
            <person name="Choi B.J."/>
            <person name="Kim J.M."/>
            <person name="Choi D.G."/>
            <person name="Jeon C.O."/>
        </authorList>
    </citation>
    <scope>NUCLEOTIDE SEQUENCE [LARGE SCALE GENOMIC DNA]</scope>
    <source>
        <strain evidence="1 2">G1-22</strain>
    </source>
</reference>
<keyword evidence="2" id="KW-1185">Reference proteome</keyword>
<gene>
    <name evidence="1" type="ORF">PN838_14865</name>
</gene>
<dbReference type="RefSeq" id="WP_272181171.1">
    <property type="nucleotide sequence ID" value="NZ_JAQOMS010000002.1"/>
</dbReference>
<evidence type="ECO:0000313" key="1">
    <source>
        <dbReference type="EMBL" id="MDC2889817.1"/>
    </source>
</evidence>
<accession>A0ABT5FFV5</accession>
<name>A0ABT5FFV5_9GAMM</name>
<comment type="caution">
    <text evidence="1">The sequence shown here is derived from an EMBL/GenBank/DDBJ whole genome shotgun (WGS) entry which is preliminary data.</text>
</comment>
<protein>
    <submittedName>
        <fullName evidence="1">Uncharacterized protein</fullName>
    </submittedName>
</protein>
<evidence type="ECO:0000313" key="2">
    <source>
        <dbReference type="Proteomes" id="UP001528411"/>
    </source>
</evidence>
<sequence>MLKSPQIYQTIIEIPTVAGRGNVPKMAKYLASEFTAAGFAAKDIQIIPKGKQLR</sequence>
<dbReference type="Proteomes" id="UP001528411">
    <property type="component" value="Unassembled WGS sequence"/>
</dbReference>
<organism evidence="1 2">
    <name type="scientific">Psychrosphaera algicola</name>
    <dbReference type="NCBI Taxonomy" id="3023714"/>
    <lineage>
        <taxon>Bacteria</taxon>
        <taxon>Pseudomonadati</taxon>
        <taxon>Pseudomonadota</taxon>
        <taxon>Gammaproteobacteria</taxon>
        <taxon>Alteromonadales</taxon>
        <taxon>Pseudoalteromonadaceae</taxon>
        <taxon>Psychrosphaera</taxon>
    </lineage>
</organism>
<proteinExistence type="predicted"/>